<feature type="domain" description="Band 7" evidence="2">
    <location>
        <begin position="87"/>
        <end position="280"/>
    </location>
</feature>
<accession>A0ABS5VJG2</accession>
<evidence type="ECO:0000256" key="1">
    <source>
        <dbReference type="SAM" id="Phobius"/>
    </source>
</evidence>
<dbReference type="InterPro" id="IPR000163">
    <property type="entry name" value="Prohibitin"/>
</dbReference>
<dbReference type="Proteomes" id="UP001519641">
    <property type="component" value="Unassembled WGS sequence"/>
</dbReference>
<comment type="caution">
    <text evidence="3">The sequence shown here is derived from an EMBL/GenBank/DDBJ whole genome shotgun (WGS) entry which is preliminary data.</text>
</comment>
<feature type="transmembrane region" description="Helical" evidence="1">
    <location>
        <begin position="51"/>
        <end position="74"/>
    </location>
</feature>
<reference evidence="3 4" key="1">
    <citation type="submission" date="2021-05" db="EMBL/GenBank/DDBJ databases">
        <title>Whole genome sequence of Curtobacterium flaccumfaciens pv. flaccumfaciens strain CFBP 8819.</title>
        <authorList>
            <person name="Osdaghi E."/>
            <person name="Taghouti G."/>
            <person name="Portier P."/>
            <person name="Fazliarab A."/>
            <person name="Taghavi S.M."/>
            <person name="Briand M."/>
            <person name="Le-Saux M."/>
            <person name="Jacques M.-A."/>
        </authorList>
    </citation>
    <scope>NUCLEOTIDE SEQUENCE [LARGE SCALE GENOMIC DNA]</scope>
    <source>
        <strain evidence="3 4">CFBP 8819</strain>
    </source>
</reference>
<dbReference type="Pfam" id="PF01145">
    <property type="entry name" value="Band_7"/>
    <property type="match status" value="1"/>
</dbReference>
<sequence>MIVMFVAAIVFLVIALVALFFRTRTYTTPGRPATPGREARPAVPTRRPNRIATWTAAAAGVLFVGLTLGSTLYAQDTGESKVQVDISGNIVGQTTDSGFHFKAPWATLHTFNIRNQTVTYINAVNGSDSDNNGNVRSGPFVTVQDQDGVSSNVSLNLQYSIDAKSVTDIYRSYKTEENFKTQFIGNSVRSVVRQVPNDFTTIELITKRGTVEKAMIQALETRWKGSGVHVDNFALQEITPPKSVIDAYATAQQAQIQVTKERALLDAKKVQAQQQVAEAQGQADANEVLNEHPLSDAALKQREIEALKSAGDNGSLIVVPQGTDNILSLPGTSGSKSK</sequence>
<dbReference type="InterPro" id="IPR036013">
    <property type="entry name" value="Band_7/SPFH_dom_sf"/>
</dbReference>
<keyword evidence="1" id="KW-1133">Transmembrane helix</keyword>
<evidence type="ECO:0000313" key="4">
    <source>
        <dbReference type="Proteomes" id="UP001519641"/>
    </source>
</evidence>
<keyword evidence="1" id="KW-0812">Transmembrane</keyword>
<dbReference type="SUPFAM" id="SSF117892">
    <property type="entry name" value="Band 7/SPFH domain"/>
    <property type="match status" value="1"/>
</dbReference>
<organism evidence="3 4">
    <name type="scientific">Curtobacterium aurantiacum</name>
    <dbReference type="NCBI Taxonomy" id="3236919"/>
    <lineage>
        <taxon>Bacteria</taxon>
        <taxon>Bacillati</taxon>
        <taxon>Actinomycetota</taxon>
        <taxon>Actinomycetes</taxon>
        <taxon>Micrococcales</taxon>
        <taxon>Microbacteriaceae</taxon>
        <taxon>Curtobacterium</taxon>
    </lineage>
</organism>
<dbReference type="InterPro" id="IPR001107">
    <property type="entry name" value="Band_7"/>
</dbReference>
<keyword evidence="1" id="KW-0472">Membrane</keyword>
<proteinExistence type="predicted"/>
<dbReference type="PANTHER" id="PTHR23222">
    <property type="entry name" value="PROHIBITIN"/>
    <property type="match status" value="1"/>
</dbReference>
<evidence type="ECO:0000259" key="2">
    <source>
        <dbReference type="Pfam" id="PF01145"/>
    </source>
</evidence>
<protein>
    <recommendedName>
        <fullName evidence="2">Band 7 domain-containing protein</fullName>
    </recommendedName>
</protein>
<keyword evidence="4" id="KW-1185">Reference proteome</keyword>
<name>A0ABS5VJG2_9MICO</name>
<dbReference type="Gene3D" id="3.30.479.30">
    <property type="entry name" value="Band 7 domain"/>
    <property type="match status" value="1"/>
</dbReference>
<dbReference type="EMBL" id="JAHEWS010000013">
    <property type="protein sequence ID" value="MBT1588152.1"/>
    <property type="molecule type" value="Genomic_DNA"/>
</dbReference>
<dbReference type="PANTHER" id="PTHR23222:SF0">
    <property type="entry name" value="PROHIBITIN 1"/>
    <property type="match status" value="1"/>
</dbReference>
<gene>
    <name evidence="3" type="ORF">KK097_10045</name>
</gene>
<evidence type="ECO:0000313" key="3">
    <source>
        <dbReference type="EMBL" id="MBT1588152.1"/>
    </source>
</evidence>